<gene>
    <name evidence="2" type="ORF">AB3G35_12960</name>
</gene>
<dbReference type="GO" id="GO:0016020">
    <property type="term" value="C:membrane"/>
    <property type="evidence" value="ECO:0007669"/>
    <property type="project" value="GOC"/>
</dbReference>
<accession>A0AB39WR96</accession>
<dbReference type="PANTHER" id="PTHR32385:SF15">
    <property type="entry name" value="INOSITOL PHOSPHOCERAMIDE MANNOSYLTRANSFERASE 1"/>
    <property type="match status" value="1"/>
</dbReference>
<dbReference type="InterPro" id="IPR051706">
    <property type="entry name" value="Glycosyltransferase_domain"/>
</dbReference>
<dbReference type="GO" id="GO:0000030">
    <property type="term" value="F:mannosyltransferase activity"/>
    <property type="evidence" value="ECO:0007669"/>
    <property type="project" value="TreeGrafter"/>
</dbReference>
<dbReference type="GO" id="GO:0051999">
    <property type="term" value="P:mannosyl-inositol phosphorylceramide biosynthetic process"/>
    <property type="evidence" value="ECO:0007669"/>
    <property type="project" value="TreeGrafter"/>
</dbReference>
<dbReference type="PANTHER" id="PTHR32385">
    <property type="entry name" value="MANNOSYL PHOSPHORYLINOSITOL CERAMIDE SYNTHASE"/>
    <property type="match status" value="1"/>
</dbReference>
<dbReference type="SUPFAM" id="SSF53448">
    <property type="entry name" value="Nucleotide-diphospho-sugar transferases"/>
    <property type="match status" value="1"/>
</dbReference>
<dbReference type="AlphaFoldDB" id="A0AB39WR96"/>
<proteinExistence type="predicted"/>
<protein>
    <submittedName>
        <fullName evidence="2">Glycosyltransferase family 32 protein</fullName>
    </submittedName>
</protein>
<dbReference type="Pfam" id="PF04488">
    <property type="entry name" value="Gly_transf_sug"/>
    <property type="match status" value="1"/>
</dbReference>
<dbReference type="InterPro" id="IPR029044">
    <property type="entry name" value="Nucleotide-diphossugar_trans"/>
</dbReference>
<dbReference type="Gene3D" id="3.90.550.20">
    <property type="match status" value="1"/>
</dbReference>
<keyword evidence="1" id="KW-0808">Transferase</keyword>
<sequence length="225" mass="25996">MIPKKIHYIWLGKNPLPETIKKCIASWKKTLPDYEIQCWDESNLNITDPAYLKTLEAKKWAFASDIARLHVLYNHGGIYLDTDMEVIKSLNPLLDTDMFIGLEDDKHIAAGIIGCTAKNAFIKDSLEAVTRSLSTDTIPIPQVMTKVYETQKGNYTFNHKIYSKEFFYPYNPFASEIKILFYSDVVENTYAIHHWGHSWKMGIAEKIFQKLKRTLKKHFLKGTTA</sequence>
<name>A0AB39WR96_9PSED</name>
<dbReference type="EMBL" id="CP165623">
    <property type="protein sequence ID" value="XDV04001.1"/>
    <property type="molecule type" value="Genomic_DNA"/>
</dbReference>
<evidence type="ECO:0000256" key="1">
    <source>
        <dbReference type="ARBA" id="ARBA00022679"/>
    </source>
</evidence>
<dbReference type="RefSeq" id="WP_369781568.1">
    <property type="nucleotide sequence ID" value="NZ_CP165623.1"/>
</dbReference>
<evidence type="ECO:0000313" key="2">
    <source>
        <dbReference type="EMBL" id="XDV04001.1"/>
    </source>
</evidence>
<reference evidence="2" key="1">
    <citation type="submission" date="2024-07" db="EMBL/GenBank/DDBJ databases">
        <authorList>
            <person name="Biller S.J."/>
        </authorList>
    </citation>
    <scope>NUCLEOTIDE SEQUENCE</scope>
    <source>
        <strain evidence="2">WC2401</strain>
    </source>
</reference>
<dbReference type="InterPro" id="IPR007577">
    <property type="entry name" value="GlycoTrfase_DXD_sugar-bd_CS"/>
</dbReference>
<organism evidence="2">
    <name type="scientific">Pseudomonas sp. WC2401</name>
    <dbReference type="NCBI Taxonomy" id="3234143"/>
    <lineage>
        <taxon>Bacteria</taxon>
        <taxon>Pseudomonadati</taxon>
        <taxon>Pseudomonadota</taxon>
        <taxon>Gammaproteobacteria</taxon>
        <taxon>Pseudomonadales</taxon>
        <taxon>Pseudomonadaceae</taxon>
        <taxon>Pseudomonas</taxon>
    </lineage>
</organism>